<keyword evidence="2" id="KW-1185">Reference proteome</keyword>
<gene>
    <name evidence="1" type="ORF">Baya_16940</name>
</gene>
<accession>A0A556VWY1</accession>
<evidence type="ECO:0000313" key="2">
    <source>
        <dbReference type="Proteomes" id="UP000319801"/>
    </source>
</evidence>
<dbReference type="EMBL" id="VCAZ01000388">
    <property type="protein sequence ID" value="TUK76268.1"/>
    <property type="molecule type" value="Genomic_DNA"/>
</dbReference>
<reference evidence="1 2" key="1">
    <citation type="journal article" date="2019" name="Genome Biol. Evol.">
        <title>Whole-Genome Sequencing of the Giant Devil Catfish, Bagarius yarrelli.</title>
        <authorList>
            <person name="Jiang W."/>
            <person name="Lv Y."/>
            <person name="Cheng L."/>
            <person name="Yang K."/>
            <person name="Chao B."/>
            <person name="Wang X."/>
            <person name="Li Y."/>
            <person name="Pan X."/>
            <person name="You X."/>
            <person name="Zhang Y."/>
            <person name="Yang J."/>
            <person name="Li J."/>
            <person name="Zhang X."/>
            <person name="Liu S."/>
            <person name="Sun C."/>
            <person name="Yang J."/>
            <person name="Shi Q."/>
        </authorList>
    </citation>
    <scope>NUCLEOTIDE SEQUENCE [LARGE SCALE GENOMIC DNA]</scope>
    <source>
        <strain evidence="1">JWS20170419001</strain>
        <tissue evidence="1">Muscle</tissue>
    </source>
</reference>
<protein>
    <submittedName>
        <fullName evidence="1">Uncharacterized protein</fullName>
    </submittedName>
</protein>
<dbReference type="AlphaFoldDB" id="A0A556VWY1"/>
<dbReference type="Proteomes" id="UP000319801">
    <property type="component" value="Unassembled WGS sequence"/>
</dbReference>
<comment type="caution">
    <text evidence="1">The sequence shown here is derived from an EMBL/GenBank/DDBJ whole genome shotgun (WGS) entry which is preliminary data.</text>
</comment>
<evidence type="ECO:0000313" key="1">
    <source>
        <dbReference type="EMBL" id="TUK76268.1"/>
    </source>
</evidence>
<sequence>MDTSLFVLDVADRERLQCREGSESGYRCQIRTEQNGDDPDASRVQKGPLRRIQGFWEPNRRGLRRHHVNTVPS</sequence>
<name>A0A556VWY1_BAGYA</name>
<organism evidence="1 2">
    <name type="scientific">Bagarius yarrelli</name>
    <name type="common">Goonch</name>
    <name type="synonym">Bagrus yarrelli</name>
    <dbReference type="NCBI Taxonomy" id="175774"/>
    <lineage>
        <taxon>Eukaryota</taxon>
        <taxon>Metazoa</taxon>
        <taxon>Chordata</taxon>
        <taxon>Craniata</taxon>
        <taxon>Vertebrata</taxon>
        <taxon>Euteleostomi</taxon>
        <taxon>Actinopterygii</taxon>
        <taxon>Neopterygii</taxon>
        <taxon>Teleostei</taxon>
        <taxon>Ostariophysi</taxon>
        <taxon>Siluriformes</taxon>
        <taxon>Sisoridae</taxon>
        <taxon>Sisorinae</taxon>
        <taxon>Bagarius</taxon>
    </lineage>
</organism>
<proteinExistence type="predicted"/>